<dbReference type="InterPro" id="IPR013766">
    <property type="entry name" value="Thioredoxin_domain"/>
</dbReference>
<evidence type="ECO:0000259" key="2">
    <source>
        <dbReference type="Pfam" id="PF00085"/>
    </source>
</evidence>
<dbReference type="KEGG" id="crb:17899760"/>
<reference evidence="4" key="1">
    <citation type="journal article" date="2013" name="Nat. Genet.">
        <title>The Capsella rubella genome and the genomic consequences of rapid mating system evolution.</title>
        <authorList>
            <person name="Slotte T."/>
            <person name="Hazzouri K.M."/>
            <person name="Agren J.A."/>
            <person name="Koenig D."/>
            <person name="Maumus F."/>
            <person name="Guo Y.L."/>
            <person name="Steige K."/>
            <person name="Platts A.E."/>
            <person name="Escobar J.S."/>
            <person name="Newman L.K."/>
            <person name="Wang W."/>
            <person name="Mandakova T."/>
            <person name="Vello E."/>
            <person name="Smith L.M."/>
            <person name="Henz S.R."/>
            <person name="Steffen J."/>
            <person name="Takuno S."/>
            <person name="Brandvain Y."/>
            <person name="Coop G."/>
            <person name="Andolfatto P."/>
            <person name="Hu T.T."/>
            <person name="Blanchette M."/>
            <person name="Clark R.M."/>
            <person name="Quesneville H."/>
            <person name="Nordborg M."/>
            <person name="Gaut B.S."/>
            <person name="Lysak M.A."/>
            <person name="Jenkins J."/>
            <person name="Grimwood J."/>
            <person name="Chapman J."/>
            <person name="Prochnik S."/>
            <person name="Shu S."/>
            <person name="Rokhsar D."/>
            <person name="Schmutz J."/>
            <person name="Weigel D."/>
            <person name="Wright S.I."/>
        </authorList>
    </citation>
    <scope>NUCLEOTIDE SEQUENCE [LARGE SCALE GENOMIC DNA]</scope>
    <source>
        <strain evidence="4">cv. Monte Gargano</strain>
    </source>
</reference>
<evidence type="ECO:0000313" key="3">
    <source>
        <dbReference type="EMBL" id="EOA36705.1"/>
    </source>
</evidence>
<keyword evidence="4" id="KW-1185">Reference proteome</keyword>
<dbReference type="GO" id="GO:0015035">
    <property type="term" value="F:protein-disulfide reductase activity"/>
    <property type="evidence" value="ECO:0007669"/>
    <property type="project" value="TreeGrafter"/>
</dbReference>
<protein>
    <recommendedName>
        <fullName evidence="2">Thioredoxin domain-containing protein</fullName>
    </recommendedName>
</protein>
<dbReference type="CDD" id="cd02947">
    <property type="entry name" value="TRX_family"/>
    <property type="match status" value="1"/>
</dbReference>
<dbReference type="PANTHER" id="PTHR45663:SF28">
    <property type="entry name" value="THIOREDOXIN DOMAIN-CONTAINING PROTEIN"/>
    <property type="match status" value="1"/>
</dbReference>
<comment type="subcellular location">
    <subcellularLocation>
        <location evidence="1">Plastid</location>
        <location evidence="1">Chloroplast stroma</location>
    </subcellularLocation>
</comment>
<organism evidence="3 4">
    <name type="scientific">Capsella rubella</name>
    <dbReference type="NCBI Taxonomy" id="81985"/>
    <lineage>
        <taxon>Eukaryota</taxon>
        <taxon>Viridiplantae</taxon>
        <taxon>Streptophyta</taxon>
        <taxon>Embryophyta</taxon>
        <taxon>Tracheophyta</taxon>
        <taxon>Spermatophyta</taxon>
        <taxon>Magnoliopsida</taxon>
        <taxon>eudicotyledons</taxon>
        <taxon>Gunneridae</taxon>
        <taxon>Pentapetalae</taxon>
        <taxon>rosids</taxon>
        <taxon>malvids</taxon>
        <taxon>Brassicales</taxon>
        <taxon>Brassicaceae</taxon>
        <taxon>Camelineae</taxon>
        <taxon>Capsella</taxon>
    </lineage>
</organism>
<dbReference type="GO" id="GO:0009570">
    <property type="term" value="C:chloroplast stroma"/>
    <property type="evidence" value="ECO:0007669"/>
    <property type="project" value="UniProtKB-SubCell"/>
</dbReference>
<dbReference type="SUPFAM" id="SSF52833">
    <property type="entry name" value="Thioredoxin-like"/>
    <property type="match status" value="1"/>
</dbReference>
<dbReference type="Pfam" id="PF00085">
    <property type="entry name" value="Thioredoxin"/>
    <property type="match status" value="1"/>
</dbReference>
<dbReference type="EMBL" id="KB870805">
    <property type="protein sequence ID" value="EOA36705.1"/>
    <property type="molecule type" value="Genomic_DNA"/>
</dbReference>
<dbReference type="InterPro" id="IPR036249">
    <property type="entry name" value="Thioredoxin-like_sf"/>
</dbReference>
<gene>
    <name evidence="3" type="ORF">CARUB_v10012238mg</name>
</gene>
<feature type="domain" description="Thioredoxin" evidence="2">
    <location>
        <begin position="21"/>
        <end position="117"/>
    </location>
</feature>
<evidence type="ECO:0000256" key="1">
    <source>
        <dbReference type="ARBA" id="ARBA00004470"/>
    </source>
</evidence>
<dbReference type="Proteomes" id="UP000029121">
    <property type="component" value="Unassembled WGS sequence"/>
</dbReference>
<dbReference type="AlphaFoldDB" id="R0IEM3"/>
<dbReference type="Gene3D" id="3.40.30.10">
    <property type="entry name" value="Glutaredoxin"/>
    <property type="match status" value="1"/>
</dbReference>
<sequence length="150" mass="16274">MLMFLVGSGFSQGDQVEWLSNEVEWQQILTTTQLPIVVAVTSSLCGSRCSILDDQLVRLSETYGNLVILLKVDILKHPFFATLYSLATVPIIIVFETRKEIGRLGNDISWDAITDIMDTVSIFPSPPSDFAPTPAPSSGSASATFLSFGG</sequence>
<evidence type="ECO:0000313" key="4">
    <source>
        <dbReference type="Proteomes" id="UP000029121"/>
    </source>
</evidence>
<dbReference type="PANTHER" id="PTHR45663">
    <property type="entry name" value="GEO12009P1"/>
    <property type="match status" value="1"/>
</dbReference>
<name>R0IEM3_9BRAS</name>
<proteinExistence type="predicted"/>
<dbReference type="OrthoDB" id="2121326at2759"/>
<accession>R0IEM3</accession>